<dbReference type="PANTHER" id="PTHR19136:SF81">
    <property type="entry name" value="MOLYBDENUM COFACTOR GUANYLYLTRANSFERASE"/>
    <property type="match status" value="1"/>
</dbReference>
<keyword evidence="7 8" id="KW-0501">Molybdenum cofactor biosynthesis</keyword>
<dbReference type="InterPro" id="IPR013482">
    <property type="entry name" value="Molybde_CF_guanTrfase"/>
</dbReference>
<dbReference type="EMBL" id="JAICBX010000001">
    <property type="protein sequence ID" value="MBW8636409.1"/>
    <property type="molecule type" value="Genomic_DNA"/>
</dbReference>
<feature type="binding site" evidence="8">
    <location>
        <position position="54"/>
    </location>
    <ligand>
        <name>GTP</name>
        <dbReference type="ChEBI" id="CHEBI:37565"/>
    </ligand>
</feature>
<organism evidence="10 11">
    <name type="scientific">Flavimaribacter sediminis</name>
    <dbReference type="NCBI Taxonomy" id="2865987"/>
    <lineage>
        <taxon>Bacteria</taxon>
        <taxon>Pseudomonadati</taxon>
        <taxon>Pseudomonadota</taxon>
        <taxon>Alphaproteobacteria</taxon>
        <taxon>Hyphomicrobiales</taxon>
        <taxon>Rhizobiaceae</taxon>
        <taxon>Flavimaribacter</taxon>
    </lineage>
</organism>
<proteinExistence type="inferred from homology"/>
<feature type="domain" description="MobA-like NTP transferase" evidence="9">
    <location>
        <begin position="10"/>
        <end position="168"/>
    </location>
</feature>
<comment type="catalytic activity">
    <reaction evidence="8">
        <text>Mo-molybdopterin + GTP + H(+) = Mo-molybdopterin guanine dinucleotide + diphosphate</text>
        <dbReference type="Rhea" id="RHEA:34243"/>
        <dbReference type="ChEBI" id="CHEBI:15378"/>
        <dbReference type="ChEBI" id="CHEBI:33019"/>
        <dbReference type="ChEBI" id="CHEBI:37565"/>
        <dbReference type="ChEBI" id="CHEBI:71302"/>
        <dbReference type="ChEBI" id="CHEBI:71310"/>
        <dbReference type="EC" id="2.7.7.77"/>
    </reaction>
</comment>
<dbReference type="HAMAP" id="MF_00316">
    <property type="entry name" value="MobA"/>
    <property type="match status" value="1"/>
</dbReference>
<dbReference type="GO" id="GO:0046872">
    <property type="term" value="F:metal ion binding"/>
    <property type="evidence" value="ECO:0007669"/>
    <property type="project" value="UniProtKB-KW"/>
</dbReference>
<comment type="caution">
    <text evidence="10">The sequence shown here is derived from an EMBL/GenBank/DDBJ whole genome shotgun (WGS) entry which is preliminary data.</text>
</comment>
<evidence type="ECO:0000313" key="11">
    <source>
        <dbReference type="Proteomes" id="UP001196509"/>
    </source>
</evidence>
<name>A0AAE2ZGY2_9HYPH</name>
<accession>A0AAE2ZGY2</accession>
<dbReference type="AlphaFoldDB" id="A0AAE2ZGY2"/>
<feature type="binding site" evidence="8">
    <location>
        <position position="26"/>
    </location>
    <ligand>
        <name>GTP</name>
        <dbReference type="ChEBI" id="CHEBI:37565"/>
    </ligand>
</feature>
<dbReference type="InterPro" id="IPR029044">
    <property type="entry name" value="Nucleotide-diphossugar_trans"/>
</dbReference>
<dbReference type="InterPro" id="IPR025877">
    <property type="entry name" value="MobA-like_NTP_Trfase"/>
</dbReference>
<keyword evidence="2 8" id="KW-0808">Transferase</keyword>
<keyword evidence="4 8" id="KW-0547">Nucleotide-binding</keyword>
<keyword evidence="5 8" id="KW-0460">Magnesium</keyword>
<feature type="binding site" evidence="8">
    <location>
        <position position="107"/>
    </location>
    <ligand>
        <name>GTP</name>
        <dbReference type="ChEBI" id="CHEBI:37565"/>
    </ligand>
</feature>
<comment type="function">
    <text evidence="8">Transfers a GMP moiety from GTP to Mo-molybdopterin (Mo-MPT) cofactor (Moco or molybdenum cofactor) to form Mo-molybdopterin guanine dinucleotide (Mo-MGD) cofactor.</text>
</comment>
<evidence type="ECO:0000256" key="1">
    <source>
        <dbReference type="ARBA" id="ARBA00022490"/>
    </source>
</evidence>
<dbReference type="Proteomes" id="UP001196509">
    <property type="component" value="Unassembled WGS sequence"/>
</dbReference>
<dbReference type="Pfam" id="PF12804">
    <property type="entry name" value="NTP_transf_3"/>
    <property type="match status" value="1"/>
</dbReference>
<dbReference type="GO" id="GO:0005737">
    <property type="term" value="C:cytoplasm"/>
    <property type="evidence" value="ECO:0007669"/>
    <property type="project" value="UniProtKB-SubCell"/>
</dbReference>
<protein>
    <recommendedName>
        <fullName evidence="8">Molybdenum cofactor guanylyltransferase</fullName>
        <shortName evidence="8">MoCo guanylyltransferase</shortName>
        <ecNumber evidence="8">2.7.7.77</ecNumber>
    </recommendedName>
    <alternativeName>
        <fullName evidence="8">GTP:molybdopterin guanylyltransferase</fullName>
    </alternativeName>
    <alternativeName>
        <fullName evidence="8">Mo-MPT guanylyltransferase</fullName>
    </alternativeName>
    <alternativeName>
        <fullName evidence="8">Molybdopterin guanylyltransferase</fullName>
    </alternativeName>
    <alternativeName>
        <fullName evidence="8">Molybdopterin-guanine dinucleotide synthase</fullName>
        <shortName evidence="8">MGD synthase</shortName>
    </alternativeName>
</protein>
<comment type="domain">
    <text evidence="8">The N-terminal domain determines nucleotide recognition and specific binding, while the C-terminal domain determines the specific binding to the target protein.</text>
</comment>
<dbReference type="GO" id="GO:1902758">
    <property type="term" value="P:bis(molybdopterin guanine dinucleotide)molybdenum biosynthetic process"/>
    <property type="evidence" value="ECO:0007669"/>
    <property type="project" value="TreeGrafter"/>
</dbReference>
<dbReference type="NCBIfam" id="TIGR02665">
    <property type="entry name" value="molyb_mobA"/>
    <property type="match status" value="1"/>
</dbReference>
<feature type="binding site" evidence="8">
    <location>
        <position position="72"/>
    </location>
    <ligand>
        <name>GTP</name>
        <dbReference type="ChEBI" id="CHEBI:37565"/>
    </ligand>
</feature>
<evidence type="ECO:0000256" key="4">
    <source>
        <dbReference type="ARBA" id="ARBA00022741"/>
    </source>
</evidence>
<keyword evidence="1 8" id="KW-0963">Cytoplasm</keyword>
<feature type="binding site" evidence="8">
    <location>
        <begin position="13"/>
        <end position="15"/>
    </location>
    <ligand>
        <name>GTP</name>
        <dbReference type="ChEBI" id="CHEBI:37565"/>
    </ligand>
</feature>
<evidence type="ECO:0000256" key="2">
    <source>
        <dbReference type="ARBA" id="ARBA00022679"/>
    </source>
</evidence>
<evidence type="ECO:0000256" key="3">
    <source>
        <dbReference type="ARBA" id="ARBA00022723"/>
    </source>
</evidence>
<keyword evidence="6 8" id="KW-0342">GTP-binding</keyword>
<dbReference type="CDD" id="cd02503">
    <property type="entry name" value="MobA"/>
    <property type="match status" value="1"/>
</dbReference>
<sequence length="220" mass="23570">MTIARETIVGCILAGGLSRRMGGADKALIRLGPLPMIAHVAERLRPQVSDLVINTNGDPDLYRAFSLPIVKDSIAGFAGPLAGIAAGMEWALQQRSGATHLATAAADTPFFPADLVARLSDRTGGDAGCIVLASSRAHRHPVFGLWPLALHKDLARWMGSTDSYKVMAWVERHPWRVVEFHDIEAHSNGIDPFFNANTPQELAEAETLLATIKSGSGDKG</sequence>
<dbReference type="SUPFAM" id="SSF53448">
    <property type="entry name" value="Nucleotide-diphospho-sugar transferases"/>
    <property type="match status" value="1"/>
</dbReference>
<dbReference type="PANTHER" id="PTHR19136">
    <property type="entry name" value="MOLYBDENUM COFACTOR GUANYLYLTRANSFERASE"/>
    <property type="match status" value="1"/>
</dbReference>
<dbReference type="EC" id="2.7.7.77" evidence="8"/>
<evidence type="ECO:0000256" key="6">
    <source>
        <dbReference type="ARBA" id="ARBA00023134"/>
    </source>
</evidence>
<gene>
    <name evidence="8 10" type="primary">mobA</name>
    <name evidence="10" type="ORF">K1W69_04340</name>
</gene>
<feature type="binding site" evidence="8">
    <location>
        <position position="107"/>
    </location>
    <ligand>
        <name>Mg(2+)</name>
        <dbReference type="ChEBI" id="CHEBI:18420"/>
    </ligand>
</feature>
<comment type="subcellular location">
    <subcellularLocation>
        <location evidence="8">Cytoplasm</location>
    </subcellularLocation>
</comment>
<comment type="similarity">
    <text evidence="8">Belongs to the MobA family.</text>
</comment>
<evidence type="ECO:0000256" key="5">
    <source>
        <dbReference type="ARBA" id="ARBA00022842"/>
    </source>
</evidence>
<evidence type="ECO:0000313" key="10">
    <source>
        <dbReference type="EMBL" id="MBW8636409.1"/>
    </source>
</evidence>
<evidence type="ECO:0000256" key="8">
    <source>
        <dbReference type="HAMAP-Rule" id="MF_00316"/>
    </source>
</evidence>
<evidence type="ECO:0000256" key="7">
    <source>
        <dbReference type="ARBA" id="ARBA00023150"/>
    </source>
</evidence>
<dbReference type="Gene3D" id="3.90.550.10">
    <property type="entry name" value="Spore Coat Polysaccharide Biosynthesis Protein SpsA, Chain A"/>
    <property type="match status" value="1"/>
</dbReference>
<keyword evidence="10" id="KW-0548">Nucleotidyltransferase</keyword>
<comment type="subunit">
    <text evidence="8">Monomer.</text>
</comment>
<evidence type="ECO:0000259" key="9">
    <source>
        <dbReference type="Pfam" id="PF12804"/>
    </source>
</evidence>
<dbReference type="GO" id="GO:0061603">
    <property type="term" value="F:molybdenum cofactor guanylyltransferase activity"/>
    <property type="evidence" value="ECO:0007669"/>
    <property type="project" value="UniProtKB-EC"/>
</dbReference>
<dbReference type="RefSeq" id="WP_220227096.1">
    <property type="nucleotide sequence ID" value="NZ_JAICBX010000001.1"/>
</dbReference>
<comment type="cofactor">
    <cofactor evidence="8">
        <name>Mg(2+)</name>
        <dbReference type="ChEBI" id="CHEBI:18420"/>
    </cofactor>
</comment>
<keyword evidence="3 8" id="KW-0479">Metal-binding</keyword>
<dbReference type="GO" id="GO:0005525">
    <property type="term" value="F:GTP binding"/>
    <property type="evidence" value="ECO:0007669"/>
    <property type="project" value="UniProtKB-UniRule"/>
</dbReference>
<keyword evidence="11" id="KW-1185">Reference proteome</keyword>
<reference evidence="10" key="1">
    <citation type="submission" date="2021-08" db="EMBL/GenBank/DDBJ databases">
        <title>Hoeflea bacterium WL0058 sp. nov., isolated from the sediment.</title>
        <authorList>
            <person name="Wang L."/>
            <person name="Zhang D."/>
        </authorList>
    </citation>
    <scope>NUCLEOTIDE SEQUENCE</scope>
    <source>
        <strain evidence="10">WL0058</strain>
    </source>
</reference>